<dbReference type="SUPFAM" id="SSF55729">
    <property type="entry name" value="Acyl-CoA N-acyltransferases (Nat)"/>
    <property type="match status" value="1"/>
</dbReference>
<dbReference type="GeneID" id="83182046"/>
<dbReference type="RefSeq" id="XP_058306994.1">
    <property type="nucleotide sequence ID" value="XM_058454745.1"/>
</dbReference>
<feature type="compositionally biased region" description="Polar residues" evidence="1">
    <location>
        <begin position="579"/>
        <end position="592"/>
    </location>
</feature>
<evidence type="ECO:0000256" key="2">
    <source>
        <dbReference type="SAM" id="Phobius"/>
    </source>
</evidence>
<evidence type="ECO:0000256" key="1">
    <source>
        <dbReference type="SAM" id="MobiDB-lite"/>
    </source>
</evidence>
<dbReference type="PROSITE" id="PS51186">
    <property type="entry name" value="GNAT"/>
    <property type="match status" value="1"/>
</dbReference>
<feature type="transmembrane region" description="Helical" evidence="2">
    <location>
        <begin position="156"/>
        <end position="180"/>
    </location>
</feature>
<dbReference type="GO" id="GO:0016747">
    <property type="term" value="F:acyltransferase activity, transferring groups other than amino-acyl groups"/>
    <property type="evidence" value="ECO:0007669"/>
    <property type="project" value="InterPro"/>
</dbReference>
<feature type="region of interest" description="Disordered" evidence="1">
    <location>
        <begin position="369"/>
        <end position="395"/>
    </location>
</feature>
<feature type="region of interest" description="Disordered" evidence="1">
    <location>
        <begin position="1"/>
        <end position="94"/>
    </location>
</feature>
<keyword evidence="2" id="KW-0472">Membrane</keyword>
<feature type="transmembrane region" description="Helical" evidence="2">
    <location>
        <begin position="126"/>
        <end position="144"/>
    </location>
</feature>
<evidence type="ECO:0000313" key="4">
    <source>
        <dbReference type="EMBL" id="KAJ5198566.1"/>
    </source>
</evidence>
<accession>A0A9W9MD00</accession>
<dbReference type="OrthoDB" id="5343688at2759"/>
<proteinExistence type="predicted"/>
<dbReference type="EMBL" id="JAPQKR010000014">
    <property type="protein sequence ID" value="KAJ5198566.1"/>
    <property type="molecule type" value="Genomic_DNA"/>
</dbReference>
<feature type="domain" description="N-acetyltransferase" evidence="3">
    <location>
        <begin position="159"/>
        <end position="344"/>
    </location>
</feature>
<feature type="region of interest" description="Disordered" evidence="1">
    <location>
        <begin position="535"/>
        <end position="617"/>
    </location>
</feature>
<dbReference type="AlphaFoldDB" id="A0A9W9MD00"/>
<keyword evidence="5" id="KW-1185">Reference proteome</keyword>
<name>A0A9W9MD00_9EURO</name>
<feature type="compositionally biased region" description="Polar residues" evidence="1">
    <location>
        <begin position="536"/>
        <end position="562"/>
    </location>
</feature>
<keyword evidence="2" id="KW-0812">Transmembrane</keyword>
<dbReference type="Proteomes" id="UP001150904">
    <property type="component" value="Unassembled WGS sequence"/>
</dbReference>
<dbReference type="InterPro" id="IPR000182">
    <property type="entry name" value="GNAT_dom"/>
</dbReference>
<reference evidence="4" key="1">
    <citation type="submission" date="2022-12" db="EMBL/GenBank/DDBJ databases">
        <authorList>
            <person name="Petersen C."/>
        </authorList>
    </citation>
    <scope>NUCLEOTIDE SEQUENCE</scope>
    <source>
        <strain evidence="4">IBT 15544</strain>
    </source>
</reference>
<dbReference type="CDD" id="cd04301">
    <property type="entry name" value="NAT_SF"/>
    <property type="match status" value="1"/>
</dbReference>
<feature type="region of interest" description="Disordered" evidence="1">
    <location>
        <begin position="425"/>
        <end position="472"/>
    </location>
</feature>
<reference evidence="4" key="2">
    <citation type="journal article" date="2023" name="IMA Fungus">
        <title>Comparative genomic study of the Penicillium genus elucidates a diverse pangenome and 15 lateral gene transfer events.</title>
        <authorList>
            <person name="Petersen C."/>
            <person name="Sorensen T."/>
            <person name="Nielsen M.R."/>
            <person name="Sondergaard T.E."/>
            <person name="Sorensen J.L."/>
            <person name="Fitzpatrick D.A."/>
            <person name="Frisvad J.C."/>
            <person name="Nielsen K.L."/>
        </authorList>
    </citation>
    <scope>NUCLEOTIDE SEQUENCE</scope>
    <source>
        <strain evidence="4">IBT 15544</strain>
    </source>
</reference>
<feature type="compositionally biased region" description="Polar residues" evidence="1">
    <location>
        <begin position="375"/>
        <end position="389"/>
    </location>
</feature>
<evidence type="ECO:0000259" key="3">
    <source>
        <dbReference type="PROSITE" id="PS51186"/>
    </source>
</evidence>
<feature type="compositionally biased region" description="Polar residues" evidence="1">
    <location>
        <begin position="48"/>
        <end position="84"/>
    </location>
</feature>
<gene>
    <name evidence="4" type="ORF">N7498_007683</name>
</gene>
<evidence type="ECO:0000313" key="5">
    <source>
        <dbReference type="Proteomes" id="UP001150904"/>
    </source>
</evidence>
<keyword evidence="2" id="KW-1133">Transmembrane helix</keyword>
<dbReference type="Gene3D" id="3.40.630.30">
    <property type="match status" value="1"/>
</dbReference>
<sequence length="698" mass="79422">MARPAVIPAAQQGRAVVSAVRDNTRPEPNPSKRSYKDALSQPPPPEYDNTTIIQNKPKQQVNPTPCTSHESQTSTIKATEGTSRPPSPETDETSTYIARTDSDLIPALRLISDSVAQQRQLAARSLILHPIVWAPMLLCIPYLLVERAHDSSEWLVVVITMACITTFIMTVIKIIVNGYIEAAERVGRWSWLYGDRWIQNRFRKTRQAEQGIGWNALSTKADHVFITKLGEEVIAAIVIRIVDTWDRDPDKDESARSSEFGSTYLRKKICIRAWTVKQRYRGQGIGLALLRFVIRWALDSDLEYMVFAHDHAHSLRVLPTFLNKRMDKQDARAQDTLYWEMKHYSTPWHQEQHEEQKMVFQVADAKAVDTKETDSGPNQYWKSSQQKGFNATRGRLKARSTVSEILDDSLERITTVRPSRLRWADPNTEYDFDDSDRDSAHPDAESGQSKLGWGTSSSYGETPSKEVSDQQTINDQYMRDMWEERKSDPKTDSLESWGHQIKRCVDPFSQTDRHTSYDHHDNAWGNRSMSCDIRDNSSGNRASSWGSVSGQGAESLVPTETTTRSDEWERGVHWAPWNPTITSPASNYTPNRSTHDQANGWGEPSAPTPQPRAEQPREEIFRRSFNKAPDRLRHFSCESCGCTVTTNDRINMADVSPPGVWFDRESRLCASCGLRRIRQSIDRLEHPAHGDDKPKAIL</sequence>
<comment type="caution">
    <text evidence="4">The sequence shown here is derived from an EMBL/GenBank/DDBJ whole genome shotgun (WGS) entry which is preliminary data.</text>
</comment>
<dbReference type="InterPro" id="IPR016181">
    <property type="entry name" value="Acyl_CoA_acyltransferase"/>
</dbReference>
<organism evidence="4 5">
    <name type="scientific">Penicillium cinerascens</name>
    <dbReference type="NCBI Taxonomy" id="70096"/>
    <lineage>
        <taxon>Eukaryota</taxon>
        <taxon>Fungi</taxon>
        <taxon>Dikarya</taxon>
        <taxon>Ascomycota</taxon>
        <taxon>Pezizomycotina</taxon>
        <taxon>Eurotiomycetes</taxon>
        <taxon>Eurotiomycetidae</taxon>
        <taxon>Eurotiales</taxon>
        <taxon>Aspergillaceae</taxon>
        <taxon>Penicillium</taxon>
    </lineage>
</organism>
<dbReference type="Pfam" id="PF00583">
    <property type="entry name" value="Acetyltransf_1"/>
    <property type="match status" value="1"/>
</dbReference>
<feature type="compositionally biased region" description="Basic and acidic residues" evidence="1">
    <location>
        <begin position="563"/>
        <end position="572"/>
    </location>
</feature>
<feature type="compositionally biased region" description="Polar residues" evidence="1">
    <location>
        <begin position="446"/>
        <end position="461"/>
    </location>
</feature>
<protein>
    <recommendedName>
        <fullName evidence="3">N-acetyltransferase domain-containing protein</fullName>
    </recommendedName>
</protein>